<dbReference type="EMBL" id="JACHNU010000002">
    <property type="protein sequence ID" value="MBB4662889.1"/>
    <property type="molecule type" value="Genomic_DNA"/>
</dbReference>
<evidence type="ECO:0000313" key="1">
    <source>
        <dbReference type="EMBL" id="MBB4662889.1"/>
    </source>
</evidence>
<gene>
    <name evidence="1" type="ORF">BDZ31_002475</name>
</gene>
<protein>
    <submittedName>
        <fullName evidence="1">Uncharacterized protein</fullName>
    </submittedName>
</protein>
<accession>A0A840IDH1</accession>
<dbReference type="AlphaFoldDB" id="A0A840IDH1"/>
<dbReference type="Proteomes" id="UP000585272">
    <property type="component" value="Unassembled WGS sequence"/>
</dbReference>
<organism evidence="1 2">
    <name type="scientific">Conexibacter arvalis</name>
    <dbReference type="NCBI Taxonomy" id="912552"/>
    <lineage>
        <taxon>Bacteria</taxon>
        <taxon>Bacillati</taxon>
        <taxon>Actinomycetota</taxon>
        <taxon>Thermoleophilia</taxon>
        <taxon>Solirubrobacterales</taxon>
        <taxon>Conexibacteraceae</taxon>
        <taxon>Conexibacter</taxon>
    </lineage>
</organism>
<evidence type="ECO:0000313" key="2">
    <source>
        <dbReference type="Proteomes" id="UP000585272"/>
    </source>
</evidence>
<proteinExistence type="predicted"/>
<sequence length="136" mass="14846">MDVTIGRRERDALWELTFTLLASVGDIFSAVDAGRVIEARELRLRFWDLMGLLDDIGWAVEDPGEEYALTMEPEALMRALLHLQERASVLLREHAEGRGIEPELLRTAAAGCSACGTLLVLLAGEGDPGAPCERVG</sequence>
<keyword evidence="2" id="KW-1185">Reference proteome</keyword>
<reference evidence="1 2" key="1">
    <citation type="submission" date="2020-08" db="EMBL/GenBank/DDBJ databases">
        <title>Genomic Encyclopedia of Archaeal and Bacterial Type Strains, Phase II (KMG-II): from individual species to whole genera.</title>
        <authorList>
            <person name="Goeker M."/>
        </authorList>
    </citation>
    <scope>NUCLEOTIDE SEQUENCE [LARGE SCALE GENOMIC DNA]</scope>
    <source>
        <strain evidence="1 2">DSM 23288</strain>
    </source>
</reference>
<name>A0A840IDH1_9ACTN</name>
<comment type="caution">
    <text evidence="1">The sequence shown here is derived from an EMBL/GenBank/DDBJ whole genome shotgun (WGS) entry which is preliminary data.</text>
</comment>
<dbReference type="RefSeq" id="WP_183342408.1">
    <property type="nucleotide sequence ID" value="NZ_JACHNU010000002.1"/>
</dbReference>